<organism evidence="1 2">
    <name type="scientific">Diphasiastrum complanatum</name>
    <name type="common">Issler's clubmoss</name>
    <name type="synonym">Lycopodium complanatum</name>
    <dbReference type="NCBI Taxonomy" id="34168"/>
    <lineage>
        <taxon>Eukaryota</taxon>
        <taxon>Viridiplantae</taxon>
        <taxon>Streptophyta</taxon>
        <taxon>Embryophyta</taxon>
        <taxon>Tracheophyta</taxon>
        <taxon>Lycopodiopsida</taxon>
        <taxon>Lycopodiales</taxon>
        <taxon>Lycopodiaceae</taxon>
        <taxon>Lycopodioideae</taxon>
        <taxon>Diphasiastrum</taxon>
    </lineage>
</organism>
<name>A0ACC2BKT8_DIPCM</name>
<evidence type="ECO:0000313" key="2">
    <source>
        <dbReference type="Proteomes" id="UP001162992"/>
    </source>
</evidence>
<keyword evidence="2" id="KW-1185">Reference proteome</keyword>
<reference evidence="2" key="1">
    <citation type="journal article" date="2024" name="Proc. Natl. Acad. Sci. U.S.A.">
        <title>Extraordinary preservation of gene collinearity over three hundred million years revealed in homosporous lycophytes.</title>
        <authorList>
            <person name="Li C."/>
            <person name="Wickell D."/>
            <person name="Kuo L.Y."/>
            <person name="Chen X."/>
            <person name="Nie B."/>
            <person name="Liao X."/>
            <person name="Peng D."/>
            <person name="Ji J."/>
            <person name="Jenkins J."/>
            <person name="Williams M."/>
            <person name="Shu S."/>
            <person name="Plott C."/>
            <person name="Barry K."/>
            <person name="Rajasekar S."/>
            <person name="Grimwood J."/>
            <person name="Han X."/>
            <person name="Sun S."/>
            <person name="Hou Z."/>
            <person name="He W."/>
            <person name="Dai G."/>
            <person name="Sun C."/>
            <person name="Schmutz J."/>
            <person name="Leebens-Mack J.H."/>
            <person name="Li F.W."/>
            <person name="Wang L."/>
        </authorList>
    </citation>
    <scope>NUCLEOTIDE SEQUENCE [LARGE SCALE GENOMIC DNA]</scope>
    <source>
        <strain evidence="2">cv. PW_Plant_1</strain>
    </source>
</reference>
<accession>A0ACC2BKT8</accession>
<protein>
    <submittedName>
        <fullName evidence="1">Uncharacterized protein</fullName>
    </submittedName>
</protein>
<dbReference type="Proteomes" id="UP001162992">
    <property type="component" value="Chromosome 15"/>
</dbReference>
<sequence length="460" mass="51108">MDYILKIKYDGVLRRVSVQSRPDAGGPDLTYCKLESKIREIFQLPSSLKFSVTYVDRDKDEVTIGEDEDIEYALVKEGLNPLRLDVAPKTKSNSNQSTEHNESKQKMHVDEDGFEGMDKHIQSQEAHSLNAPHIFSRRKAANTSSDSCDQEKVESDEKTELEAKDVPLQFAPAASFINFSSSYDLNPFNDQTSSLSEGKLDENLAVPVSISKLAPSAEVRMPCSSLIHDGVRCDMCNMFPIVGSRFKSNRKYDYDLCGNCYKNTWKKDEYFQVNSKSETNIVSPLASFKYSSPQAGFQYSRGNTIPSIVPGEISNASMQSTMATTASLGNPTSRIAPNQNLKGKLDSRVVQDVTVPEGTPFPLGTRFIKTWRLKNSGKYAWPSGTKLVRVAGDNLGSFEAVIAELFNVVHPECEIDVSLDLVAPTEPGLYASHWRLMIPTGEKFGHRAWVLIEARAMGDS</sequence>
<proteinExistence type="predicted"/>
<gene>
    <name evidence="1" type="ORF">O6H91_15G076200</name>
</gene>
<evidence type="ECO:0000313" key="1">
    <source>
        <dbReference type="EMBL" id="KAJ7530042.1"/>
    </source>
</evidence>
<comment type="caution">
    <text evidence="1">The sequence shown here is derived from an EMBL/GenBank/DDBJ whole genome shotgun (WGS) entry which is preliminary data.</text>
</comment>
<dbReference type="EMBL" id="CM055106">
    <property type="protein sequence ID" value="KAJ7530042.1"/>
    <property type="molecule type" value="Genomic_DNA"/>
</dbReference>